<accession>A0ABS1HW47</accession>
<evidence type="ECO:0008006" key="4">
    <source>
        <dbReference type="Google" id="ProtNLM"/>
    </source>
</evidence>
<comment type="caution">
    <text evidence="2">The sequence shown here is derived from an EMBL/GenBank/DDBJ whole genome shotgun (WGS) entry which is preliminary data.</text>
</comment>
<protein>
    <recommendedName>
        <fullName evidence="4">PH domain-containing protein</fullName>
    </recommendedName>
</protein>
<keyword evidence="1" id="KW-0812">Transmembrane</keyword>
<keyword evidence="1" id="KW-0472">Membrane</keyword>
<evidence type="ECO:0000256" key="1">
    <source>
        <dbReference type="SAM" id="Phobius"/>
    </source>
</evidence>
<keyword evidence="3" id="KW-1185">Reference proteome</keyword>
<name>A0ABS1HW47_9PROT</name>
<feature type="transmembrane region" description="Helical" evidence="1">
    <location>
        <begin position="52"/>
        <end position="74"/>
    </location>
</feature>
<gene>
    <name evidence="2" type="ORF">JJL56_09065</name>
</gene>
<sequence length="184" mass="20059">MDAESKTAASDDDVFVAYALWRWKIFVLSLNVLAAAWGLYLFKLSKISAPGAWLGVVIIIVSIIGSTEIISLLFHKGPTIKADKNGLFIYGQTMQPVPWENISSADHGMALSTPDVPTTYILKVAKAGRNRLRPSLASAYTRRHLRLSSVGSTASGKDVRRVLKIHVANLLWHIASDTADGKAE</sequence>
<dbReference type="EMBL" id="JAEPIV010000002">
    <property type="protein sequence ID" value="MBK4719019.1"/>
    <property type="molecule type" value="Genomic_DNA"/>
</dbReference>
<feature type="transmembrane region" description="Helical" evidence="1">
    <location>
        <begin position="20"/>
        <end position="40"/>
    </location>
</feature>
<evidence type="ECO:0000313" key="3">
    <source>
        <dbReference type="Proteomes" id="UP000654452"/>
    </source>
</evidence>
<keyword evidence="1" id="KW-1133">Transmembrane helix</keyword>
<organism evidence="2 3">
    <name type="scientific">Azospirillum aestuarii</name>
    <dbReference type="NCBI Taxonomy" id="2802052"/>
    <lineage>
        <taxon>Bacteria</taxon>
        <taxon>Pseudomonadati</taxon>
        <taxon>Pseudomonadota</taxon>
        <taxon>Alphaproteobacteria</taxon>
        <taxon>Rhodospirillales</taxon>
        <taxon>Azospirillaceae</taxon>
        <taxon>Azospirillum</taxon>
    </lineage>
</organism>
<dbReference type="RefSeq" id="WP_200484942.1">
    <property type="nucleotide sequence ID" value="NZ_JAEPIV010000002.1"/>
</dbReference>
<dbReference type="Proteomes" id="UP000654452">
    <property type="component" value="Unassembled WGS sequence"/>
</dbReference>
<reference evidence="2 3" key="1">
    <citation type="submission" date="2021-01" db="EMBL/GenBank/DDBJ databases">
        <title>Azospirillum sp. YIM DDC1 draft genome.</title>
        <authorList>
            <person name="Wang Y.-X."/>
        </authorList>
    </citation>
    <scope>NUCLEOTIDE SEQUENCE [LARGE SCALE GENOMIC DNA]</scope>
    <source>
        <strain evidence="2 3">YIM DDC1</strain>
    </source>
</reference>
<proteinExistence type="predicted"/>
<evidence type="ECO:0000313" key="2">
    <source>
        <dbReference type="EMBL" id="MBK4719019.1"/>
    </source>
</evidence>